<reference evidence="11 12" key="1">
    <citation type="journal article" date="2019" name="Nat. Plants">
        <title>Stout camphor tree genome fills gaps in understanding of flowering plant genome evolution.</title>
        <authorList>
            <person name="Chaw S.M."/>
            <person name="Liu Y.C."/>
            <person name="Wu Y.W."/>
            <person name="Wang H.Y."/>
            <person name="Lin C.I."/>
            <person name="Wu C.S."/>
            <person name="Ke H.M."/>
            <person name="Chang L.Y."/>
            <person name="Hsu C.Y."/>
            <person name="Yang H.T."/>
            <person name="Sudianto E."/>
            <person name="Hsu M.H."/>
            <person name="Wu K.P."/>
            <person name="Wang L.N."/>
            <person name="Leebens-Mack J.H."/>
            <person name="Tsai I.J."/>
        </authorList>
    </citation>
    <scope>NUCLEOTIDE SEQUENCE [LARGE SCALE GENOMIC DNA]</scope>
    <source>
        <strain evidence="12">cv. Chaw 1501</strain>
        <tissue evidence="11">Young leaves</tissue>
    </source>
</reference>
<evidence type="ECO:0000256" key="4">
    <source>
        <dbReference type="ARBA" id="ARBA00022640"/>
    </source>
</evidence>
<protein>
    <submittedName>
        <fullName evidence="11">Fructokinase-like protein 2, chloroplastic</fullName>
    </submittedName>
</protein>
<dbReference type="PANTHER" id="PTHR43085">
    <property type="entry name" value="HEXOKINASE FAMILY MEMBER"/>
    <property type="match status" value="1"/>
</dbReference>
<dbReference type="OrthoDB" id="415590at2759"/>
<keyword evidence="5" id="KW-0808">Transferase</keyword>
<dbReference type="GO" id="GO:0016301">
    <property type="term" value="F:kinase activity"/>
    <property type="evidence" value="ECO:0007669"/>
    <property type="project" value="UniProtKB-KW"/>
</dbReference>
<evidence type="ECO:0000256" key="1">
    <source>
        <dbReference type="ARBA" id="ARBA00004229"/>
    </source>
</evidence>
<keyword evidence="12" id="KW-1185">Reference proteome</keyword>
<evidence type="ECO:0000259" key="10">
    <source>
        <dbReference type="Pfam" id="PF00294"/>
    </source>
</evidence>
<comment type="caution">
    <text evidence="11">The sequence shown here is derived from an EMBL/GenBank/DDBJ whole genome shotgun (WGS) entry which is preliminary data.</text>
</comment>
<comment type="similarity">
    <text evidence="2">Belongs to the carbohydrate kinase PfkB family.</text>
</comment>
<dbReference type="EMBL" id="QPKB01000001">
    <property type="protein sequence ID" value="RWR73847.1"/>
    <property type="molecule type" value="Genomic_DNA"/>
</dbReference>
<sequence length="566" mass="63464">MASLSSIPPLQMLRWQSSWPIFLKPNLVQLRGLAFQNLGIRALPKKGIVKSGAQDSSDEETTSVEKPKSSKRAPRRSKKVASETLVEKDVLQVVSDVVSKERTVEMVSDVDSKQVQRKSRKKATSSPNSDAEGTVKKIRRTRKKIDIMKGEESGSEEFGDIEELNSIVNVEHKNGSLQFEHNGEDISFTYAWPPLVCFFGAAHYSFIPSGRPANRLIDHEMHELTKDMLWAPTKFVRAPGSSSFSVALALAALGGRVAFMGKLGDDKYGQALLYHLNVNNVQTRSVKVDGSKRTAISFMKISKRGGLRMTCIRPSAEDSLKSSEINIDVLKEAKMFYFNSSSLLDQNMRSTTTQTIKISKKFGGVIFFDLNLPLPLWKSSEETKAFIHEAWNSADFIEVTKQELEFLCGIESSEKFDTKDNDKSKFVHYKPDIIRRLWHENLKVLFVTNGTSKIHYYTEKDNGTMLGMEDAPITPFTCDMSASGDAVVAALMRMLTVQPHLVTDRGYLRHMIKYALSCGVIDQWIHARARGFPPKGEIEDASSEADGLIRSITEREYRTVEPVSSQ</sequence>
<evidence type="ECO:0000313" key="11">
    <source>
        <dbReference type="EMBL" id="RWR73847.1"/>
    </source>
</evidence>
<evidence type="ECO:0000313" key="12">
    <source>
        <dbReference type="Proteomes" id="UP000283530"/>
    </source>
</evidence>
<keyword evidence="3" id="KW-0150">Chloroplast</keyword>
<dbReference type="InterPro" id="IPR050306">
    <property type="entry name" value="PfkB_Carbo_kinase"/>
</dbReference>
<dbReference type="AlphaFoldDB" id="A0A443N5P6"/>
<dbReference type="STRING" id="337451.A0A443N5P6"/>
<dbReference type="GO" id="GO:0042644">
    <property type="term" value="C:chloroplast nucleoid"/>
    <property type="evidence" value="ECO:0007669"/>
    <property type="project" value="TreeGrafter"/>
</dbReference>
<dbReference type="GO" id="GO:0009658">
    <property type="term" value="P:chloroplast organization"/>
    <property type="evidence" value="ECO:0007669"/>
    <property type="project" value="UniProtKB-ARBA"/>
</dbReference>
<keyword evidence="7" id="KW-0809">Transit peptide</keyword>
<dbReference type="GO" id="GO:0042793">
    <property type="term" value="P:plastid transcription"/>
    <property type="evidence" value="ECO:0007669"/>
    <property type="project" value="UniProtKB-ARBA"/>
</dbReference>
<dbReference type="InterPro" id="IPR029056">
    <property type="entry name" value="Ribokinase-like"/>
</dbReference>
<evidence type="ECO:0000256" key="9">
    <source>
        <dbReference type="SAM" id="MobiDB-lite"/>
    </source>
</evidence>
<dbReference type="PANTHER" id="PTHR43085:SF2">
    <property type="entry name" value="FRUCTOKINASE-LIKE 2, CHLOROPLASTIC"/>
    <property type="match status" value="1"/>
</dbReference>
<evidence type="ECO:0000256" key="3">
    <source>
        <dbReference type="ARBA" id="ARBA00022528"/>
    </source>
</evidence>
<dbReference type="GO" id="GO:0009662">
    <property type="term" value="P:etioplast organization"/>
    <property type="evidence" value="ECO:0007669"/>
    <property type="project" value="TreeGrafter"/>
</dbReference>
<feature type="region of interest" description="Disordered" evidence="9">
    <location>
        <begin position="48"/>
        <end position="80"/>
    </location>
</feature>
<feature type="region of interest" description="Disordered" evidence="9">
    <location>
        <begin position="108"/>
        <end position="137"/>
    </location>
</feature>
<comment type="subcellular location">
    <subcellularLocation>
        <location evidence="1">Plastid</location>
        <location evidence="1">Chloroplast</location>
    </subcellularLocation>
</comment>
<feature type="domain" description="Carbohydrate kinase PfkB" evidence="10">
    <location>
        <begin position="231"/>
        <end position="496"/>
    </location>
</feature>
<dbReference type="Proteomes" id="UP000283530">
    <property type="component" value="Unassembled WGS sequence"/>
</dbReference>
<dbReference type="SUPFAM" id="SSF53613">
    <property type="entry name" value="Ribokinase-like"/>
    <property type="match status" value="1"/>
</dbReference>
<dbReference type="InterPro" id="IPR011611">
    <property type="entry name" value="PfkB_dom"/>
</dbReference>
<evidence type="ECO:0000256" key="8">
    <source>
        <dbReference type="ARBA" id="ARBA00058434"/>
    </source>
</evidence>
<dbReference type="Pfam" id="PF00294">
    <property type="entry name" value="PfkB"/>
    <property type="match status" value="1"/>
</dbReference>
<feature type="compositionally biased region" description="Basic residues" evidence="9">
    <location>
        <begin position="69"/>
        <end position="79"/>
    </location>
</feature>
<evidence type="ECO:0000256" key="7">
    <source>
        <dbReference type="ARBA" id="ARBA00022946"/>
    </source>
</evidence>
<evidence type="ECO:0000256" key="5">
    <source>
        <dbReference type="ARBA" id="ARBA00022679"/>
    </source>
</evidence>
<dbReference type="FunFam" id="3.40.1190.20:FF:000021">
    <property type="entry name" value="Fructokinase-like 2, chloroplastic"/>
    <property type="match status" value="1"/>
</dbReference>
<name>A0A443N5P6_9MAGN</name>
<gene>
    <name evidence="11" type="ORF">CKAN_00215400</name>
</gene>
<accession>A0A443N5P6</accession>
<evidence type="ECO:0000256" key="6">
    <source>
        <dbReference type="ARBA" id="ARBA00022777"/>
    </source>
</evidence>
<keyword evidence="4" id="KW-0934">Plastid</keyword>
<organism evidence="11 12">
    <name type="scientific">Cinnamomum micranthum f. kanehirae</name>
    <dbReference type="NCBI Taxonomy" id="337451"/>
    <lineage>
        <taxon>Eukaryota</taxon>
        <taxon>Viridiplantae</taxon>
        <taxon>Streptophyta</taxon>
        <taxon>Embryophyta</taxon>
        <taxon>Tracheophyta</taxon>
        <taxon>Spermatophyta</taxon>
        <taxon>Magnoliopsida</taxon>
        <taxon>Magnoliidae</taxon>
        <taxon>Laurales</taxon>
        <taxon>Lauraceae</taxon>
        <taxon>Cinnamomum</taxon>
    </lineage>
</organism>
<proteinExistence type="inferred from homology"/>
<dbReference type="CDD" id="cd01167">
    <property type="entry name" value="bac_FRK"/>
    <property type="match status" value="1"/>
</dbReference>
<dbReference type="Gene3D" id="3.40.1190.20">
    <property type="match status" value="1"/>
</dbReference>
<keyword evidence="6 11" id="KW-0418">Kinase</keyword>
<evidence type="ECO:0000256" key="2">
    <source>
        <dbReference type="ARBA" id="ARBA00010688"/>
    </source>
</evidence>
<comment type="function">
    <text evidence="8">Required for proper chloroplast development, most likely through regulating plastid-encoded polymerase (PEP) dependent chloroplast transcription. Acts as a component of the transcriptionally active plastid chromosome that is required for plastid gene expression.</text>
</comment>